<gene>
    <name evidence="10" type="ORF">BZG74_05585</name>
</gene>
<evidence type="ECO:0000256" key="2">
    <source>
        <dbReference type="ARBA" id="ARBA00012438"/>
    </source>
</evidence>
<evidence type="ECO:0000256" key="1">
    <source>
        <dbReference type="ARBA" id="ARBA00000085"/>
    </source>
</evidence>
<keyword evidence="3 5" id="KW-0597">Phosphoprotein</keyword>
<dbReference type="CDD" id="cd16922">
    <property type="entry name" value="HATPase_EvgS-ArcB-TorS-like"/>
    <property type="match status" value="1"/>
</dbReference>
<dbReference type="PROSITE" id="PS50110">
    <property type="entry name" value="RESPONSE_REGULATORY"/>
    <property type="match status" value="2"/>
</dbReference>
<dbReference type="InterPro" id="IPR033414">
    <property type="entry name" value="Sensor_dom"/>
</dbReference>
<dbReference type="Gene3D" id="3.30.565.10">
    <property type="entry name" value="Histidine kinase-like ATPase, C-terminal domain"/>
    <property type="match status" value="1"/>
</dbReference>
<evidence type="ECO:0000259" key="8">
    <source>
        <dbReference type="PROSITE" id="PS50109"/>
    </source>
</evidence>
<dbReference type="RefSeq" id="WP_077771712.1">
    <property type="nucleotide sequence ID" value="NZ_MUFC01000004.1"/>
</dbReference>
<dbReference type="Pfam" id="PF00512">
    <property type="entry name" value="HisKA"/>
    <property type="match status" value="1"/>
</dbReference>
<dbReference type="Pfam" id="PF17149">
    <property type="entry name" value="CHASE5"/>
    <property type="match status" value="1"/>
</dbReference>
<dbReference type="InterPro" id="IPR001789">
    <property type="entry name" value="Sig_transdc_resp-reg_receiver"/>
</dbReference>
<evidence type="ECO:0000256" key="6">
    <source>
        <dbReference type="SAM" id="Coils"/>
    </source>
</evidence>
<dbReference type="InterPro" id="IPR036890">
    <property type="entry name" value="HATPase_C_sf"/>
</dbReference>
<dbReference type="SUPFAM" id="SSF52172">
    <property type="entry name" value="CheY-like"/>
    <property type="match status" value="2"/>
</dbReference>
<feature type="coiled-coil region" evidence="6">
    <location>
        <begin position="216"/>
        <end position="246"/>
    </location>
</feature>
<dbReference type="Pfam" id="PF00072">
    <property type="entry name" value="Response_reg"/>
    <property type="match status" value="2"/>
</dbReference>
<evidence type="ECO:0000313" key="10">
    <source>
        <dbReference type="EMBL" id="OOE89311.1"/>
    </source>
</evidence>
<dbReference type="Gene3D" id="3.40.50.2300">
    <property type="match status" value="2"/>
</dbReference>
<accession>A0ABX3KIH0</accession>
<feature type="modified residue" description="4-aspartylphosphate" evidence="5">
    <location>
        <position position="538"/>
    </location>
</feature>
<evidence type="ECO:0000256" key="7">
    <source>
        <dbReference type="SAM" id="Phobius"/>
    </source>
</evidence>
<proteinExistence type="predicted"/>
<evidence type="ECO:0000259" key="9">
    <source>
        <dbReference type="PROSITE" id="PS50110"/>
    </source>
</evidence>
<dbReference type="EC" id="2.7.13.3" evidence="2"/>
<dbReference type="SMART" id="SM00388">
    <property type="entry name" value="HisKA"/>
    <property type="match status" value="1"/>
</dbReference>
<keyword evidence="7" id="KW-1133">Transmembrane helix</keyword>
<evidence type="ECO:0000256" key="5">
    <source>
        <dbReference type="PROSITE-ProRule" id="PRU00169"/>
    </source>
</evidence>
<keyword evidence="4" id="KW-0902">Two-component regulatory system</keyword>
<dbReference type="PANTHER" id="PTHR45339">
    <property type="entry name" value="HYBRID SIGNAL TRANSDUCTION HISTIDINE KINASE J"/>
    <property type="match status" value="1"/>
</dbReference>
<protein>
    <recommendedName>
        <fullName evidence="2">histidine kinase</fullName>
        <ecNumber evidence="2">2.7.13.3</ecNumber>
    </recommendedName>
</protein>
<feature type="modified residue" description="4-aspartylphosphate" evidence="5">
    <location>
        <position position="677"/>
    </location>
</feature>
<evidence type="ECO:0000256" key="3">
    <source>
        <dbReference type="ARBA" id="ARBA00022553"/>
    </source>
</evidence>
<keyword evidence="6" id="KW-0175">Coiled coil</keyword>
<dbReference type="InterPro" id="IPR004358">
    <property type="entry name" value="Sig_transdc_His_kin-like_C"/>
</dbReference>
<evidence type="ECO:0000256" key="4">
    <source>
        <dbReference type="ARBA" id="ARBA00023012"/>
    </source>
</evidence>
<reference evidence="11" key="1">
    <citation type="submission" date="2017-01" db="EMBL/GenBank/DDBJ databases">
        <title>Draft genome of the species Salinivibrio sharmensis.</title>
        <authorList>
            <person name="Lopez-Hermoso C."/>
            <person name="De La Haba R."/>
            <person name="Sanchez-Porro C."/>
            <person name="Ventosa A."/>
        </authorList>
    </citation>
    <scope>NUCLEOTIDE SEQUENCE [LARGE SCALE GENOMIC DNA]</scope>
    <source>
        <strain evidence="11">CBH463</strain>
    </source>
</reference>
<dbReference type="CDD" id="cd17546">
    <property type="entry name" value="REC_hyHK_CKI1_RcsC-like"/>
    <property type="match status" value="1"/>
</dbReference>
<evidence type="ECO:0000313" key="11">
    <source>
        <dbReference type="Proteomes" id="UP000188627"/>
    </source>
</evidence>
<comment type="catalytic activity">
    <reaction evidence="1">
        <text>ATP + protein L-histidine = ADP + protein N-phospho-L-histidine.</text>
        <dbReference type="EC" id="2.7.13.3"/>
    </reaction>
</comment>
<dbReference type="CDD" id="cd00082">
    <property type="entry name" value="HisKA"/>
    <property type="match status" value="1"/>
</dbReference>
<dbReference type="InterPro" id="IPR011006">
    <property type="entry name" value="CheY-like_superfamily"/>
</dbReference>
<dbReference type="PROSITE" id="PS50109">
    <property type="entry name" value="HIS_KIN"/>
    <property type="match status" value="1"/>
</dbReference>
<feature type="transmembrane region" description="Helical" evidence="7">
    <location>
        <begin position="150"/>
        <end position="170"/>
    </location>
</feature>
<dbReference type="SUPFAM" id="SSF55874">
    <property type="entry name" value="ATPase domain of HSP90 chaperone/DNA topoisomerase II/histidine kinase"/>
    <property type="match status" value="1"/>
</dbReference>
<name>A0ABX3KIH0_9GAMM</name>
<dbReference type="SMART" id="SM00387">
    <property type="entry name" value="HATPase_c"/>
    <property type="match status" value="1"/>
</dbReference>
<keyword evidence="7" id="KW-0472">Membrane</keyword>
<dbReference type="InterPro" id="IPR003594">
    <property type="entry name" value="HATPase_dom"/>
</dbReference>
<dbReference type="SUPFAM" id="SSF47384">
    <property type="entry name" value="Homodimeric domain of signal transducing histidine kinase"/>
    <property type="match status" value="1"/>
</dbReference>
<dbReference type="SMART" id="SM00448">
    <property type="entry name" value="REC"/>
    <property type="match status" value="2"/>
</dbReference>
<dbReference type="PRINTS" id="PR00344">
    <property type="entry name" value="BCTRLSENSOR"/>
</dbReference>
<organism evidence="10 11">
    <name type="scientific">Salinivibrio sharmensis</name>
    <dbReference type="NCBI Taxonomy" id="390883"/>
    <lineage>
        <taxon>Bacteria</taxon>
        <taxon>Pseudomonadati</taxon>
        <taxon>Pseudomonadota</taxon>
        <taxon>Gammaproteobacteria</taxon>
        <taxon>Vibrionales</taxon>
        <taxon>Vibrionaceae</taxon>
        <taxon>Salinivibrio</taxon>
    </lineage>
</organism>
<dbReference type="Gene3D" id="1.10.287.130">
    <property type="match status" value="1"/>
</dbReference>
<comment type="caution">
    <text evidence="10">The sequence shown here is derived from an EMBL/GenBank/DDBJ whole genome shotgun (WGS) entry which is preliminary data.</text>
</comment>
<dbReference type="InterPro" id="IPR036097">
    <property type="entry name" value="HisK_dim/P_sf"/>
</dbReference>
<keyword evidence="11" id="KW-1185">Reference proteome</keyword>
<dbReference type="EMBL" id="MUFC01000004">
    <property type="protein sequence ID" value="OOE89311.1"/>
    <property type="molecule type" value="Genomic_DNA"/>
</dbReference>
<dbReference type="Proteomes" id="UP000188627">
    <property type="component" value="Unassembled WGS sequence"/>
</dbReference>
<dbReference type="PANTHER" id="PTHR45339:SF1">
    <property type="entry name" value="HYBRID SIGNAL TRANSDUCTION HISTIDINE KINASE J"/>
    <property type="match status" value="1"/>
</dbReference>
<feature type="domain" description="Response regulatory" evidence="9">
    <location>
        <begin position="484"/>
        <end position="605"/>
    </location>
</feature>
<dbReference type="InterPro" id="IPR005467">
    <property type="entry name" value="His_kinase_dom"/>
</dbReference>
<dbReference type="Pfam" id="PF02518">
    <property type="entry name" value="HATPase_c"/>
    <property type="match status" value="1"/>
</dbReference>
<sequence>MKVGSPLTRPSLSAGIITKLALSWTVLTALFAALLLLSDYQTHKADVERALQEVGNRDLSAITGHLWRVETQAFEQRIERLIAQPEIDYIHVYDADGSLIERGVEPAAQSLQKRWSLIARDEGNEYTLGQLEVASNYTALNAYFGDSAQWVFLGWLAVSGLGIISSIWIVRRHLERPLVALHQQVNQWDNGMPTPIQVPPQFHHWRGFETRYNAMITALGQQLVQLEDAKHDAEKASQKKSEFLANMSHEIRTPMNGIIGMASLLKSTRLNNEQQEFVEMLETSSMSLLDIINDILDFSKIEAGKLELEPLEINVFELGKDLENLFILRAKEKQLAFRCEIDADISPLLIGDAPRLRQVMINLVGNAIKFTERGEVVVSIKQVSDEDTASVLRFEVSDTGPGIPVEEQSRIFGKFEQGDSLTATARGTGLGLAISQQIVNLMGGRITLNSEVNVGSVFTFTARFDCADIPLATPVEAYLFAGAPMLLVDDSRLNMRITTAQLSNLGCQVTCCMHPDDVIPLIREHLDSHYPFKVILLDKVMPKMDGFRLAEQIITTFGDKSPAIMMLTAAPDALDKPRIERSGIEGYLGRPYQFNDLKAHLVRILQQRQPTLGVVRSTGKCTSLAGLHVLVVEDSKVNQRVTEAMLTQLGIHVRSAADGEQALALWKSQPFDAIFMDCQMPVMDGYQAAEHIRAQESRFNRTPIIALTANATTEDKEACLAAGMDDYIAKPVRQHELATMLRKHTFTSQTYLVTHQ</sequence>
<feature type="domain" description="Histidine kinase" evidence="8">
    <location>
        <begin position="246"/>
        <end position="466"/>
    </location>
</feature>
<keyword evidence="7" id="KW-0812">Transmembrane</keyword>
<feature type="transmembrane region" description="Helical" evidence="7">
    <location>
        <begin position="12"/>
        <end position="37"/>
    </location>
</feature>
<feature type="domain" description="Response regulatory" evidence="9">
    <location>
        <begin position="628"/>
        <end position="745"/>
    </location>
</feature>
<dbReference type="InterPro" id="IPR003661">
    <property type="entry name" value="HisK_dim/P_dom"/>
</dbReference>